<dbReference type="Pfam" id="PF13514">
    <property type="entry name" value="AAA_27"/>
    <property type="match status" value="1"/>
</dbReference>
<dbReference type="Gene3D" id="3.40.50.300">
    <property type="entry name" value="P-loop containing nucleotide triphosphate hydrolases"/>
    <property type="match status" value="2"/>
</dbReference>
<proteinExistence type="predicted"/>
<feature type="coiled-coil region" evidence="1">
    <location>
        <begin position="209"/>
        <end position="236"/>
    </location>
</feature>
<sequence length="1180" mass="134998">MEIRDVQLRSIAQFEELSLGLGKGLHVLYGPNETGKSTLLQLLVDLLFGGTPAVRDWYDSQSRLTATIARGDSVYDLRRKRYRAQLVEIDEDDRPFAGDFSLNWLAMERDRYMQLFGFDHARLRTGGQSLLESDGDLGIALFETGSGLAHVKQWMERYRNHLGELFHPGMRANSTAKLNRALRDYQEARTAIRNRALRPQSWLAQEALVKGIESQVAASRDELAQLRKSLLKMERIRRNLPLFQQRHSILGQLAAFKDVPSLSPDEEASILEELAQAVRLRAEEALEAEALMRERAVLATMSVDEQVLGVAPDLELLRDGYGVYQSACEEVIRLDQSVQSLQREVTNIKCDVLPDHSIDEILTLRIPFAIRQRLEALARDYGEALADRKIIERDLRELESDQAVRRGALDRIGELPDIAALREQMNAWRTRGVSSLRVEALRDKWLGRRAELERRLGEQSLYNGSLDDVLHLPVPFQQTIQQYFARYQELFELKNAKERQLDQLKASLERERAELDKLEAAGSVPTEEDLITARRHRDRGWQLVKQVLHRPGQLTLEGAAYAKDWESLEEAYERAVDEADETVDRLRREADRVAKKAELTAQMATDLKLQQAVIEQMQAVQSRLSQCACEWAAEWAPTGIVPKSPSEMQAWTQQWLVPIRREIEELHVLQLEMEREQKAVDDVQTRLEQWRKLYGIVIPEHLVLLDDQLTFVDKQLVTFERATGERRTLVDALAEAKRKYASRQADQRTADAVLANLEDAYREMRKKYGHLPQDLPHVRSYLTAFEEFVLVYENWRQQCAQLEQKHQVIRDFEASVQSVAEKLTAHQADKQNLDPAQVVELYRSLQGRLTAAMAAKHAAEQQQRLVEAQAERLGNIRSAIAKTEVSLAAWRDRLATDDDALMRQVIERSRARRQAEERLADVEASILATGDGHSLAELMDEWQTVADVDSLPAQIAEIQERLEALEQALDEQQVRLGEQQQVFRQMDGSAGDVAEAAQQAALAAEEVSRYWDEVVRTQTNLALLEEALVRYRNQSQNGVLQLASERFSRMTLGRYQGIDLDDDPAAPRILALHRNGDRRTFSQLSDGTVDQLHFALRLAFLEVQARSGAPLLPLIMDDVLVHFDDERLRVTLEILDELANDVQILYFTHHQHMVHDVLPKLSATHVKTYELPQMIRYRQG</sequence>
<organism evidence="3 4">
    <name type="scientific">Alicyclobacillus fastidiosus</name>
    <dbReference type="NCBI Taxonomy" id="392011"/>
    <lineage>
        <taxon>Bacteria</taxon>
        <taxon>Bacillati</taxon>
        <taxon>Bacillota</taxon>
        <taxon>Bacilli</taxon>
        <taxon>Bacillales</taxon>
        <taxon>Alicyclobacillaceae</taxon>
        <taxon>Alicyclobacillus</taxon>
    </lineage>
</organism>
<evidence type="ECO:0000259" key="2">
    <source>
        <dbReference type="Pfam" id="PF13514"/>
    </source>
</evidence>
<dbReference type="SUPFAM" id="SSF52540">
    <property type="entry name" value="P-loop containing nucleoside triphosphate hydrolases"/>
    <property type="match status" value="1"/>
</dbReference>
<feature type="coiled-coil region" evidence="1">
    <location>
        <begin position="659"/>
        <end position="693"/>
    </location>
</feature>
<gene>
    <name evidence="3" type="ORF">KKP3000_004009</name>
</gene>
<protein>
    <submittedName>
        <fullName evidence="3">AAA family ATPase</fullName>
    </submittedName>
</protein>
<dbReference type="PANTHER" id="PTHR41259">
    <property type="entry name" value="DOUBLE-STRAND BREAK REPAIR RAD50 ATPASE, PUTATIVE-RELATED"/>
    <property type="match status" value="1"/>
</dbReference>
<reference evidence="3 4" key="1">
    <citation type="journal article" date="2024" name="Int. J. Mol. Sci.">
        <title>Exploration of Alicyclobacillus spp. Genome in Search of Antibiotic Resistance.</title>
        <authorList>
            <person name="Bucka-Kolendo J."/>
            <person name="Kiousi D.E."/>
            <person name="Dekowska A."/>
            <person name="Mikolajczuk-Szczyrba A."/>
            <person name="Karadedos D.M."/>
            <person name="Michael P."/>
            <person name="Galanis A."/>
            <person name="Sokolowska B."/>
        </authorList>
    </citation>
    <scope>NUCLEOTIDE SEQUENCE [LARGE SCALE GENOMIC DNA]</scope>
    <source>
        <strain evidence="3 4">KKP 3000</strain>
    </source>
</reference>
<dbReference type="Proteomes" id="UP001579974">
    <property type="component" value="Unassembled WGS sequence"/>
</dbReference>
<dbReference type="PANTHER" id="PTHR41259:SF1">
    <property type="entry name" value="DOUBLE-STRAND BREAK REPAIR RAD50 ATPASE, PUTATIVE-RELATED"/>
    <property type="match status" value="1"/>
</dbReference>
<accession>A0ABV5AE58</accession>
<keyword evidence="4" id="KW-1185">Reference proteome</keyword>
<keyword evidence="1" id="KW-0175">Coiled coil</keyword>
<dbReference type="InterPro" id="IPR038734">
    <property type="entry name" value="YhaN_AAA"/>
</dbReference>
<dbReference type="InterPro" id="IPR027417">
    <property type="entry name" value="P-loop_NTPase"/>
</dbReference>
<dbReference type="EMBL" id="JBDXSU010000006">
    <property type="protein sequence ID" value="MFB5190538.1"/>
    <property type="molecule type" value="Genomic_DNA"/>
</dbReference>
<feature type="coiled-coil region" evidence="1">
    <location>
        <begin position="948"/>
        <end position="982"/>
    </location>
</feature>
<feature type="domain" description="YhaN AAA" evidence="2">
    <location>
        <begin position="1"/>
        <end position="202"/>
    </location>
</feature>
<evidence type="ECO:0000256" key="1">
    <source>
        <dbReference type="SAM" id="Coils"/>
    </source>
</evidence>
<evidence type="ECO:0000313" key="4">
    <source>
        <dbReference type="Proteomes" id="UP001579974"/>
    </source>
</evidence>
<comment type="caution">
    <text evidence="3">The sequence shown here is derived from an EMBL/GenBank/DDBJ whole genome shotgun (WGS) entry which is preliminary data.</text>
</comment>
<evidence type="ECO:0000313" key="3">
    <source>
        <dbReference type="EMBL" id="MFB5190538.1"/>
    </source>
</evidence>
<name>A0ABV5AE58_9BACL</name>
<feature type="coiled-coil region" evidence="1">
    <location>
        <begin position="487"/>
        <end position="521"/>
    </location>
</feature>
<feature type="coiled-coil region" evidence="1">
    <location>
        <begin position="562"/>
        <end position="596"/>
    </location>
</feature>
<dbReference type="RefSeq" id="WP_275474838.1">
    <property type="nucleotide sequence ID" value="NZ_CP162940.1"/>
</dbReference>